<organism evidence="3 4">
    <name type="scientific">Spirosoma linguale (strain ATCC 33905 / DSM 74 / LMG 10896 / Claus 1)</name>
    <dbReference type="NCBI Taxonomy" id="504472"/>
    <lineage>
        <taxon>Bacteria</taxon>
        <taxon>Pseudomonadati</taxon>
        <taxon>Bacteroidota</taxon>
        <taxon>Cytophagia</taxon>
        <taxon>Cytophagales</taxon>
        <taxon>Cytophagaceae</taxon>
        <taxon>Spirosoma</taxon>
    </lineage>
</organism>
<sequence>MSRPSLILLKIRLSSIGWTLKDGILLNEPVIHSMKYVIHAYDHTDANALARRMAARPDHFAYVRQLKEKGQFILGGALLSPEETMIGSMLLLDFDTEEQLQEYLKTDPYIVQGVWEKVDTKPFRQADV</sequence>
<accession>D2QJE9</accession>
<dbReference type="HOGENOM" id="CLU_110355_3_2_10"/>
<dbReference type="Gene3D" id="3.30.70.1060">
    <property type="entry name" value="Dimeric alpha+beta barrel"/>
    <property type="match status" value="1"/>
</dbReference>
<dbReference type="EMBL" id="CP001769">
    <property type="protein sequence ID" value="ADB38862.1"/>
    <property type="molecule type" value="Genomic_DNA"/>
</dbReference>
<evidence type="ECO:0000313" key="3">
    <source>
        <dbReference type="EMBL" id="ADB38862.1"/>
    </source>
</evidence>
<dbReference type="eggNOG" id="COG2350">
    <property type="taxonomic scope" value="Bacteria"/>
</dbReference>
<dbReference type="Pfam" id="PF03795">
    <property type="entry name" value="YCII"/>
    <property type="match status" value="1"/>
</dbReference>
<dbReference type="Proteomes" id="UP000002028">
    <property type="component" value="Chromosome"/>
</dbReference>
<gene>
    <name evidence="3" type="ordered locus">Slin_2848</name>
</gene>
<keyword evidence="4" id="KW-1185">Reference proteome</keyword>
<reference evidence="3 4" key="1">
    <citation type="journal article" date="2010" name="Stand. Genomic Sci.">
        <title>Complete genome sequence of Spirosoma linguale type strain (1).</title>
        <authorList>
            <person name="Lail K."/>
            <person name="Sikorski J."/>
            <person name="Saunders E."/>
            <person name="Lapidus A."/>
            <person name="Glavina Del Rio T."/>
            <person name="Copeland A."/>
            <person name="Tice H."/>
            <person name="Cheng J.-F."/>
            <person name="Lucas S."/>
            <person name="Nolan M."/>
            <person name="Bruce D."/>
            <person name="Goodwin L."/>
            <person name="Pitluck S."/>
            <person name="Ivanova N."/>
            <person name="Mavromatis K."/>
            <person name="Ovchinnikova G."/>
            <person name="Pati A."/>
            <person name="Chen A."/>
            <person name="Palaniappan K."/>
            <person name="Land M."/>
            <person name="Hauser L."/>
            <person name="Chang Y.-J."/>
            <person name="Jeffries C.D."/>
            <person name="Chain P."/>
            <person name="Brettin T."/>
            <person name="Detter J.C."/>
            <person name="Schuetze A."/>
            <person name="Rohde M."/>
            <person name="Tindall B.J."/>
            <person name="Goeker M."/>
            <person name="Bristow J."/>
            <person name="Eisen J.A."/>
            <person name="Markowitz V."/>
            <person name="Hugenholtz P."/>
            <person name="Kyrpides N.C."/>
            <person name="Klenk H.-P."/>
            <person name="Chen F."/>
        </authorList>
    </citation>
    <scope>NUCLEOTIDE SEQUENCE [LARGE SCALE GENOMIC DNA]</scope>
    <source>
        <strain evidence="4">ATCC 33905 / DSM 74 / LMG 10896 / Claus 1</strain>
    </source>
</reference>
<comment type="similarity">
    <text evidence="1">Belongs to the YciI family.</text>
</comment>
<dbReference type="AlphaFoldDB" id="D2QJE9"/>
<dbReference type="InterPro" id="IPR051807">
    <property type="entry name" value="Sec-metab_biosynth-assoc"/>
</dbReference>
<proteinExistence type="inferred from homology"/>
<evidence type="ECO:0000313" key="4">
    <source>
        <dbReference type="Proteomes" id="UP000002028"/>
    </source>
</evidence>
<dbReference type="PANTHER" id="PTHR33606">
    <property type="entry name" value="PROTEIN YCII"/>
    <property type="match status" value="1"/>
</dbReference>
<evidence type="ECO:0000259" key="2">
    <source>
        <dbReference type="Pfam" id="PF03795"/>
    </source>
</evidence>
<dbReference type="KEGG" id="sli:Slin_2848"/>
<name>D2QJE9_SPILD</name>
<feature type="domain" description="YCII-related" evidence="2">
    <location>
        <begin position="34"/>
        <end position="124"/>
    </location>
</feature>
<dbReference type="STRING" id="504472.Slin_2848"/>
<dbReference type="PANTHER" id="PTHR33606:SF3">
    <property type="entry name" value="PROTEIN YCII"/>
    <property type="match status" value="1"/>
</dbReference>
<dbReference type="InterPro" id="IPR005545">
    <property type="entry name" value="YCII"/>
</dbReference>
<evidence type="ECO:0000256" key="1">
    <source>
        <dbReference type="ARBA" id="ARBA00007689"/>
    </source>
</evidence>
<dbReference type="InterPro" id="IPR011008">
    <property type="entry name" value="Dimeric_a/b-barrel"/>
</dbReference>
<dbReference type="SUPFAM" id="SSF54909">
    <property type="entry name" value="Dimeric alpha+beta barrel"/>
    <property type="match status" value="1"/>
</dbReference>
<protein>
    <submittedName>
        <fullName evidence="3">YCII-related protein</fullName>
    </submittedName>
</protein>